<accession>A0A1F5EJM0</accession>
<dbReference type="InterPro" id="IPR001296">
    <property type="entry name" value="Glyco_trans_1"/>
</dbReference>
<name>A0A1F5EJM0_9BACT</name>
<dbReference type="STRING" id="1797580.A2Z61_01350"/>
<dbReference type="Pfam" id="PF00534">
    <property type="entry name" value="Glycos_transf_1"/>
    <property type="match status" value="1"/>
</dbReference>
<dbReference type="SUPFAM" id="SSF53756">
    <property type="entry name" value="UDP-Glycosyltransferase/glycogen phosphorylase"/>
    <property type="match status" value="1"/>
</dbReference>
<sequence length="358" mass="41288">MKVLMISTDRKIFEYGSAVRSRMREYGKLFDELHIIVFSKEKNKTKMSDNIFVYSTNSMSKFFYIINAVKIGKKIVKTSPNNFIITTQDPFETGISGWLIAKKFKIKLQLQIHTDFLSRYFVQKSLLNRLRVVVAKFLLPKTNCIRVVSKRIADTLKTIVDDSKIQILPIFIDIEKIKNVSIKVDLRKKYPQFDFIILMSSRLEKEKNISLAIFIMKEIIKEYPKTGLIIVGEGRERKSLKSQISSLKLDGNVIFDGWQNKDVLFSYYKTADLFLLTSDYEGYGMTIIEALAAGLPVISTDVGVAREAGAKVTERVSIKKDIIEYIGKNKEIAELKNYPYKNKQDYLEKFKKLLICVS</sequence>
<protein>
    <recommendedName>
        <fullName evidence="1">Glycosyl transferase family 1 domain-containing protein</fullName>
    </recommendedName>
</protein>
<reference evidence="2 3" key="1">
    <citation type="journal article" date="2016" name="Nat. Commun.">
        <title>Thousands of microbial genomes shed light on interconnected biogeochemical processes in an aquifer system.</title>
        <authorList>
            <person name="Anantharaman K."/>
            <person name="Brown C.T."/>
            <person name="Hug L.A."/>
            <person name="Sharon I."/>
            <person name="Castelle C.J."/>
            <person name="Probst A.J."/>
            <person name="Thomas B.C."/>
            <person name="Singh A."/>
            <person name="Wilkins M.J."/>
            <person name="Karaoz U."/>
            <person name="Brodie E.L."/>
            <person name="Williams K.H."/>
            <person name="Hubbard S.S."/>
            <person name="Banfield J.F."/>
        </authorList>
    </citation>
    <scope>NUCLEOTIDE SEQUENCE [LARGE SCALE GENOMIC DNA]</scope>
</reference>
<dbReference type="Gene3D" id="3.40.50.2000">
    <property type="entry name" value="Glycogen Phosphorylase B"/>
    <property type="match status" value="2"/>
</dbReference>
<feature type="domain" description="Glycosyl transferase family 1" evidence="1">
    <location>
        <begin position="194"/>
        <end position="308"/>
    </location>
</feature>
<dbReference type="Proteomes" id="UP000186029">
    <property type="component" value="Unassembled WGS sequence"/>
</dbReference>
<evidence type="ECO:0000313" key="3">
    <source>
        <dbReference type="Proteomes" id="UP000186029"/>
    </source>
</evidence>
<evidence type="ECO:0000259" key="1">
    <source>
        <dbReference type="Pfam" id="PF00534"/>
    </source>
</evidence>
<organism evidence="2 3">
    <name type="scientific">Candidatus Campbellbacteria bacterium RIFCSPLOWO2_02_35_12</name>
    <dbReference type="NCBI Taxonomy" id="1797580"/>
    <lineage>
        <taxon>Bacteria</taxon>
        <taxon>Candidatus Campbelliibacteriota</taxon>
    </lineage>
</organism>
<evidence type="ECO:0000313" key="2">
    <source>
        <dbReference type="EMBL" id="OGD67585.1"/>
    </source>
</evidence>
<gene>
    <name evidence="2" type="ORF">A2Z61_01350</name>
</gene>
<dbReference type="AlphaFoldDB" id="A0A1F5EJM0"/>
<proteinExistence type="predicted"/>
<comment type="caution">
    <text evidence="2">The sequence shown here is derived from an EMBL/GenBank/DDBJ whole genome shotgun (WGS) entry which is preliminary data.</text>
</comment>
<dbReference type="InterPro" id="IPR050194">
    <property type="entry name" value="Glycosyltransferase_grp1"/>
</dbReference>
<dbReference type="PANTHER" id="PTHR45947:SF3">
    <property type="entry name" value="SULFOQUINOVOSYL TRANSFERASE SQD2"/>
    <property type="match status" value="1"/>
</dbReference>
<dbReference type="EMBL" id="MFAC01000006">
    <property type="protein sequence ID" value="OGD67585.1"/>
    <property type="molecule type" value="Genomic_DNA"/>
</dbReference>
<dbReference type="PANTHER" id="PTHR45947">
    <property type="entry name" value="SULFOQUINOVOSYL TRANSFERASE SQD2"/>
    <property type="match status" value="1"/>
</dbReference>
<dbReference type="GO" id="GO:0016757">
    <property type="term" value="F:glycosyltransferase activity"/>
    <property type="evidence" value="ECO:0007669"/>
    <property type="project" value="InterPro"/>
</dbReference>